<accession>A0ABT0K8L8</accession>
<protein>
    <submittedName>
        <fullName evidence="1">DUF3396 domain-containing protein</fullName>
    </submittedName>
</protein>
<reference evidence="1" key="1">
    <citation type="submission" date="2021-04" db="EMBL/GenBank/DDBJ databases">
        <title>Genome sequence of Serratia sp. arafor3.</title>
        <authorList>
            <person name="Besaury L."/>
        </authorList>
    </citation>
    <scope>NUCLEOTIDE SEQUENCE</scope>
    <source>
        <strain evidence="1">Arafor3</strain>
    </source>
</reference>
<sequence length="383" mass="44563">MKTYSEKIMRWLDEIELFYADESSEQAIRLGLTMSFYFRYGGSYEKKLKVVECFDRFYSDYGRFLKKNYYSDFINLTDKNYAKTRQEFIDLPDCGQYEWLLTSTNETYISEEYSIFTLIPRAFSEAFDRSILVVNLPWHFISSDAGLERFKALFYWLCQQLDVDNGYAGLSPILPYDDEHRLFPDEYQLAKKFSGLNIETTTILTGGREYADEIKGANWIVALSPRYVKRLGGESWIRNYFKLDREITVTKVGDTLVMQAGEYPELGEVNTDGPPVNYIRLNSLLRPIRIKKPDQLHYYSEYKDLQFEKESTERWFARFDDGPLIVTPLRAGYPALVSGFWSTPSKPSSQVFIAQGEFAMDVPGQEPGTTLWHLEREAASIAE</sequence>
<comment type="caution">
    <text evidence="1">The sequence shown here is derived from an EMBL/GenBank/DDBJ whole genome shotgun (WGS) entry which is preliminary data.</text>
</comment>
<name>A0ABT0K8L8_9GAMM</name>
<dbReference type="EMBL" id="JAGQDC010000003">
    <property type="protein sequence ID" value="MCL1028371.1"/>
    <property type="molecule type" value="Genomic_DNA"/>
</dbReference>
<dbReference type="InterPro" id="IPR021815">
    <property type="entry name" value="TsiV"/>
</dbReference>
<dbReference type="Pfam" id="PF11876">
    <property type="entry name" value="TsiV"/>
    <property type="match status" value="1"/>
</dbReference>
<evidence type="ECO:0000313" key="1">
    <source>
        <dbReference type="EMBL" id="MCL1028371.1"/>
    </source>
</evidence>
<evidence type="ECO:0000313" key="2">
    <source>
        <dbReference type="Proteomes" id="UP001165275"/>
    </source>
</evidence>
<dbReference type="RefSeq" id="WP_248944647.1">
    <property type="nucleotide sequence ID" value="NZ_JAGQDC010000003.1"/>
</dbReference>
<proteinExistence type="predicted"/>
<dbReference type="Proteomes" id="UP001165275">
    <property type="component" value="Unassembled WGS sequence"/>
</dbReference>
<keyword evidence="2" id="KW-1185">Reference proteome</keyword>
<organism evidence="1 2">
    <name type="scientific">Serratia silvae</name>
    <dbReference type="NCBI Taxonomy" id="2824122"/>
    <lineage>
        <taxon>Bacteria</taxon>
        <taxon>Pseudomonadati</taxon>
        <taxon>Pseudomonadota</taxon>
        <taxon>Gammaproteobacteria</taxon>
        <taxon>Enterobacterales</taxon>
        <taxon>Yersiniaceae</taxon>
        <taxon>Serratia</taxon>
    </lineage>
</organism>
<gene>
    <name evidence="1" type="ORF">KAJ71_04860</name>
</gene>